<proteinExistence type="inferred from homology"/>
<dbReference type="Pfam" id="PF00535">
    <property type="entry name" value="Glycos_transf_2"/>
    <property type="match status" value="1"/>
</dbReference>
<evidence type="ECO:0000313" key="5">
    <source>
        <dbReference type="EMBL" id="MEJ5979189.1"/>
    </source>
</evidence>
<dbReference type="EMBL" id="JBBHJZ010000006">
    <property type="protein sequence ID" value="MEJ5979189.1"/>
    <property type="molecule type" value="Genomic_DNA"/>
</dbReference>
<evidence type="ECO:0000256" key="2">
    <source>
        <dbReference type="ARBA" id="ARBA00022676"/>
    </source>
</evidence>
<dbReference type="PANTHER" id="PTHR43685:SF5">
    <property type="entry name" value="GLYCOSYLTRANSFERASE EPSE-RELATED"/>
    <property type="match status" value="1"/>
</dbReference>
<sequence length="343" mass="37957">MANPAITVAMSVYNGERFLLPAIESVLAQTFTDFEFLILDDGSRDGTRATVEAMAARDSRIRPIVRENRGLVASLNQMIDEAQAPLIARMDADDICMPERLAKQVAFMAEHPDYGVVGSWCDEIDANDEPWPVTNTGPHHPANHEDFLIAIDKGWPLLCHPAVMFRRDLVLSVGGYHGAFRHCEDLDLWLRLASITRLASIPEPLIRYRHYDEQVSSRHATEQQIGAAIAKLAYYERLAGRPDPTENLERLPGTENLDALFGREGVGREVRAQVAPGLLYSKAGLRDHGFELLLRYLSEGGSHSGMWRTVVRLVRFGEPARAARLALRLASSLTPSAQAAGPA</sequence>
<comment type="similarity">
    <text evidence="1">Belongs to the glycosyltransferase 2 family.</text>
</comment>
<comment type="caution">
    <text evidence="5">The sequence shown here is derived from an EMBL/GenBank/DDBJ whole genome shotgun (WGS) entry which is preliminary data.</text>
</comment>
<dbReference type="Gene3D" id="3.90.550.10">
    <property type="entry name" value="Spore Coat Polysaccharide Biosynthesis Protein SpsA, Chain A"/>
    <property type="match status" value="1"/>
</dbReference>
<keyword evidence="6" id="KW-1185">Reference proteome</keyword>
<dbReference type="EC" id="2.4.-.-" evidence="5"/>
<keyword evidence="3 5" id="KW-0808">Transferase</keyword>
<reference evidence="5 6" key="1">
    <citation type="submission" date="2024-03" db="EMBL/GenBank/DDBJ databases">
        <authorList>
            <person name="Jo J.-H."/>
        </authorList>
    </citation>
    <scope>NUCLEOTIDE SEQUENCE [LARGE SCALE GENOMIC DNA]</scope>
    <source>
        <strain evidence="5 6">PS1R-30</strain>
    </source>
</reference>
<dbReference type="InterPro" id="IPR029044">
    <property type="entry name" value="Nucleotide-diphossugar_trans"/>
</dbReference>
<dbReference type="InterPro" id="IPR050834">
    <property type="entry name" value="Glycosyltransf_2"/>
</dbReference>
<dbReference type="SUPFAM" id="SSF53448">
    <property type="entry name" value="Nucleotide-diphospho-sugar transferases"/>
    <property type="match status" value="1"/>
</dbReference>
<name>A0ABU8S2J7_9SPHN</name>
<dbReference type="GO" id="GO:0016757">
    <property type="term" value="F:glycosyltransferase activity"/>
    <property type="evidence" value="ECO:0007669"/>
    <property type="project" value="UniProtKB-KW"/>
</dbReference>
<evidence type="ECO:0000259" key="4">
    <source>
        <dbReference type="Pfam" id="PF00535"/>
    </source>
</evidence>
<keyword evidence="2 5" id="KW-0328">Glycosyltransferase</keyword>
<dbReference type="Proteomes" id="UP001361239">
    <property type="component" value="Unassembled WGS sequence"/>
</dbReference>
<gene>
    <name evidence="5" type="ORF">WG901_21225</name>
</gene>
<protein>
    <submittedName>
        <fullName evidence="5">Glycosyltransferase</fullName>
        <ecNumber evidence="5">2.4.-.-</ecNumber>
    </submittedName>
</protein>
<dbReference type="RefSeq" id="WP_339589131.1">
    <property type="nucleotide sequence ID" value="NZ_JBBHJZ010000006.1"/>
</dbReference>
<dbReference type="PANTHER" id="PTHR43685">
    <property type="entry name" value="GLYCOSYLTRANSFERASE"/>
    <property type="match status" value="1"/>
</dbReference>
<evidence type="ECO:0000256" key="3">
    <source>
        <dbReference type="ARBA" id="ARBA00022679"/>
    </source>
</evidence>
<dbReference type="InterPro" id="IPR001173">
    <property type="entry name" value="Glyco_trans_2-like"/>
</dbReference>
<evidence type="ECO:0000256" key="1">
    <source>
        <dbReference type="ARBA" id="ARBA00006739"/>
    </source>
</evidence>
<organism evidence="5 6">
    <name type="scientific">Novosphingobium anseongense</name>
    <dbReference type="NCBI Taxonomy" id="3133436"/>
    <lineage>
        <taxon>Bacteria</taxon>
        <taxon>Pseudomonadati</taxon>
        <taxon>Pseudomonadota</taxon>
        <taxon>Alphaproteobacteria</taxon>
        <taxon>Sphingomonadales</taxon>
        <taxon>Sphingomonadaceae</taxon>
        <taxon>Novosphingobium</taxon>
    </lineage>
</organism>
<feature type="domain" description="Glycosyltransferase 2-like" evidence="4">
    <location>
        <begin position="7"/>
        <end position="170"/>
    </location>
</feature>
<evidence type="ECO:0000313" key="6">
    <source>
        <dbReference type="Proteomes" id="UP001361239"/>
    </source>
</evidence>
<accession>A0ABU8S2J7</accession>